<keyword evidence="3" id="KW-1185">Reference proteome</keyword>
<sequence length="202" mass="21886">MARAGEQRPPGGGRAPYRGPGQRPTPPTLGVDVGGVIIDRIATGEDTSFFGSQPLLTPAVEGVFEALALLAEEPFEGRVHIVSKAGPKVAGNTRAWLHHHEFFPRTGIPAENLHFVRERADKGPVCARLGITHFVDDRLDVLGHLTTVAHRYLFVGGLGDEPAPTDVPPWATVADTWAGLVDTIRQPDPPPEVTRPRRRRKA</sequence>
<evidence type="ECO:0000256" key="1">
    <source>
        <dbReference type="SAM" id="MobiDB-lite"/>
    </source>
</evidence>
<accession>A0ABU2XBS0</accession>
<gene>
    <name evidence="2" type="ORF">RND15_09480</name>
</gene>
<dbReference type="RefSeq" id="WP_311723302.1">
    <property type="nucleotide sequence ID" value="NZ_JAVRFD010000003.1"/>
</dbReference>
<name>A0ABU2XBS0_9ACTN</name>
<dbReference type="EMBL" id="JAVRFD010000003">
    <property type="protein sequence ID" value="MDT0542951.1"/>
    <property type="molecule type" value="Genomic_DNA"/>
</dbReference>
<feature type="region of interest" description="Disordered" evidence="1">
    <location>
        <begin position="182"/>
        <end position="202"/>
    </location>
</feature>
<protein>
    <submittedName>
        <fullName evidence="2">Uncharacterized protein</fullName>
    </submittedName>
</protein>
<dbReference type="Proteomes" id="UP001180754">
    <property type="component" value="Unassembled WGS sequence"/>
</dbReference>
<organism evidence="2 3">
    <name type="scientific">Streptomyces lonegramiae</name>
    <dbReference type="NCBI Taxonomy" id="3075524"/>
    <lineage>
        <taxon>Bacteria</taxon>
        <taxon>Bacillati</taxon>
        <taxon>Actinomycetota</taxon>
        <taxon>Actinomycetes</taxon>
        <taxon>Kitasatosporales</taxon>
        <taxon>Streptomycetaceae</taxon>
        <taxon>Streptomyces</taxon>
    </lineage>
</organism>
<evidence type="ECO:0000313" key="3">
    <source>
        <dbReference type="Proteomes" id="UP001180754"/>
    </source>
</evidence>
<feature type="region of interest" description="Disordered" evidence="1">
    <location>
        <begin position="1"/>
        <end position="30"/>
    </location>
</feature>
<evidence type="ECO:0000313" key="2">
    <source>
        <dbReference type="EMBL" id="MDT0542951.1"/>
    </source>
</evidence>
<proteinExistence type="predicted"/>
<reference evidence="2" key="1">
    <citation type="submission" date="2024-05" db="EMBL/GenBank/DDBJ databases">
        <title>30 novel species of actinomycetes from the DSMZ collection.</title>
        <authorList>
            <person name="Nouioui I."/>
        </authorList>
    </citation>
    <scope>NUCLEOTIDE SEQUENCE</scope>
    <source>
        <strain evidence="2">DSM 41529</strain>
    </source>
</reference>
<comment type="caution">
    <text evidence="2">The sequence shown here is derived from an EMBL/GenBank/DDBJ whole genome shotgun (WGS) entry which is preliminary data.</text>
</comment>